<dbReference type="GO" id="GO:0005829">
    <property type="term" value="C:cytosol"/>
    <property type="evidence" value="ECO:0007669"/>
    <property type="project" value="TreeGrafter"/>
</dbReference>
<dbReference type="GO" id="GO:0005730">
    <property type="term" value="C:nucleolus"/>
    <property type="evidence" value="ECO:0007669"/>
    <property type="project" value="TreeGrafter"/>
</dbReference>
<dbReference type="GO" id="GO:0016020">
    <property type="term" value="C:membrane"/>
    <property type="evidence" value="ECO:0007669"/>
    <property type="project" value="TreeGrafter"/>
</dbReference>
<protein>
    <submittedName>
        <fullName evidence="1">Uncharacterized protein</fullName>
    </submittedName>
</protein>
<dbReference type="GO" id="GO:2000051">
    <property type="term" value="P:negative regulation of non-canonical Wnt signaling pathway"/>
    <property type="evidence" value="ECO:0007669"/>
    <property type="project" value="TreeGrafter"/>
</dbReference>
<reference evidence="1" key="1">
    <citation type="journal article" date="2023" name="Science">
        <title>Genome structures resolve the early diversification of teleost fishes.</title>
        <authorList>
            <person name="Parey E."/>
            <person name="Louis A."/>
            <person name="Montfort J."/>
            <person name="Bouchez O."/>
            <person name="Roques C."/>
            <person name="Iampietro C."/>
            <person name="Lluch J."/>
            <person name="Castinel A."/>
            <person name="Donnadieu C."/>
            <person name="Desvignes T."/>
            <person name="Floi Bucao C."/>
            <person name="Jouanno E."/>
            <person name="Wen M."/>
            <person name="Mejri S."/>
            <person name="Dirks R."/>
            <person name="Jansen H."/>
            <person name="Henkel C."/>
            <person name="Chen W.J."/>
            <person name="Zahm M."/>
            <person name="Cabau C."/>
            <person name="Klopp C."/>
            <person name="Thompson A.W."/>
            <person name="Robinson-Rechavi M."/>
            <person name="Braasch I."/>
            <person name="Lecointre G."/>
            <person name="Bobe J."/>
            <person name="Postlethwait J.H."/>
            <person name="Berthelot C."/>
            <person name="Roest Crollius H."/>
            <person name="Guiguen Y."/>
        </authorList>
    </citation>
    <scope>NUCLEOTIDE SEQUENCE</scope>
    <source>
        <strain evidence="1">NC1722</strain>
    </source>
</reference>
<dbReference type="EMBL" id="JAINUG010000166">
    <property type="protein sequence ID" value="KAJ8390750.1"/>
    <property type="molecule type" value="Genomic_DNA"/>
</dbReference>
<dbReference type="PANTHER" id="PTHR22605">
    <property type="entry name" value="RZ-TYPE DOMAIN-CONTAINING PROTEIN"/>
    <property type="match status" value="1"/>
</dbReference>
<comment type="caution">
    <text evidence="1">The sequence shown here is derived from an EMBL/GenBank/DDBJ whole genome shotgun (WGS) entry which is preliminary data.</text>
</comment>
<organism evidence="1 2">
    <name type="scientific">Aldrovandia affinis</name>
    <dbReference type="NCBI Taxonomy" id="143900"/>
    <lineage>
        <taxon>Eukaryota</taxon>
        <taxon>Metazoa</taxon>
        <taxon>Chordata</taxon>
        <taxon>Craniata</taxon>
        <taxon>Vertebrata</taxon>
        <taxon>Euteleostomi</taxon>
        <taxon>Actinopterygii</taxon>
        <taxon>Neopterygii</taxon>
        <taxon>Teleostei</taxon>
        <taxon>Notacanthiformes</taxon>
        <taxon>Halosauridae</taxon>
        <taxon>Aldrovandia</taxon>
    </lineage>
</organism>
<proteinExistence type="predicted"/>
<dbReference type="PANTHER" id="PTHR22605:SF16">
    <property type="entry name" value="E3 UBIQUITIN-PROTEIN LIGASE RNF213"/>
    <property type="match status" value="1"/>
</dbReference>
<dbReference type="AlphaFoldDB" id="A0AAD7WBR1"/>
<dbReference type="GO" id="GO:0016887">
    <property type="term" value="F:ATP hydrolysis activity"/>
    <property type="evidence" value="ECO:0007669"/>
    <property type="project" value="InterPro"/>
</dbReference>
<sequence>MLEAVFDLLRCWSAVNVKNFLTQLHQFFVVYCNPLVFEDKPKVWASLGYGRAQVESLLKEFLLEDLVPGAFLKEPLREGLVTVLVWNKYLKPEHGEWLPYPCGVLCLPQKPREQLCSYWRELAAGFQDQECLQEVLKALESFCVLALRQKLTEWILVLPLLHLLRGHCRPFEPVPPLLPAAGSQIKNWAGLQGISLTDLQCPSTLMEVMAAHKNLVEVDRLLARSWMYLLGVEAVGEYCSIVPVDLLDVLHWLLIRLQAKLSSSKHEAVQQLLVCLLTAVKEQKFRCYDGSYGKTCLRVTVKLVERMCQAVTEPHFHTLTACVSLLAAIAEFARCFPPKLSEGTGAQPKSENMEMLGEALRMVRDWLRNTFPKVLLCPVGLHTTFTSMYELEAWNSMLSLCIGGEEFTECWRTTLQNDFEDKLKQERSQSQIEIYCNQMEELSRKLPAIAPCLEKCALESVTSICKEKTERSLFEWLNGYDLRKFGKLVSALVLKAWPRDDQGRYLDGEEAVVEHLLTWSAAKNVFQLQGTDGKLTDSASERMAQAASVFTAVANRLLDGNIQIKILQKILKRKEAFVELWNMFLAARHNDSLSVSGRCRNVKRFLEHREEEVKSIYHERQLLQNLLDVCHKLQEHVTVEVEDLENKLGADLETNTLDQFMEVHQPDAISSEDAGVVTYFRLPPGARAMAEALHTFSDSFLFNMCWESQATTLSRTDDITGAGPGPPASLDTVHDLVFQPCYRRYGEIYAGLRSGRLALQEVDAIFEDYKGKYDELTKDLEIMCLIAPTEDRRWIHRRVQQIEQYHELHLALEAAKVIMEVKQILCPQGDFGVLETLLGATGVDIKRECLDRIDNDLMKAKKDLEDLTEPRRRCLHELSLAGTFITWVKEALKDINELKVFVDLASISAGENDLDVDRVACFHDAVLGYAPMLYELKPDAGFWPFRAALEKLWKALKNDSNLPEKLRDTALQLKWLKTVKDSHGSVELSSLSLASTINHQGIYVILAQNHKKN</sequence>
<dbReference type="GO" id="GO:0006511">
    <property type="term" value="P:ubiquitin-dependent protein catabolic process"/>
    <property type="evidence" value="ECO:0007669"/>
    <property type="project" value="TreeGrafter"/>
</dbReference>
<evidence type="ECO:0000313" key="2">
    <source>
        <dbReference type="Proteomes" id="UP001221898"/>
    </source>
</evidence>
<name>A0AAD7WBR1_9TELE</name>
<dbReference type="GO" id="GO:0002040">
    <property type="term" value="P:sprouting angiogenesis"/>
    <property type="evidence" value="ECO:0007669"/>
    <property type="project" value="TreeGrafter"/>
</dbReference>
<dbReference type="InterPro" id="IPR031248">
    <property type="entry name" value="RNF213"/>
</dbReference>
<gene>
    <name evidence="1" type="ORF">AAFF_G00101300</name>
</gene>
<dbReference type="Proteomes" id="UP001221898">
    <property type="component" value="Unassembled WGS sequence"/>
</dbReference>
<keyword evidence="2" id="KW-1185">Reference proteome</keyword>
<evidence type="ECO:0000313" key="1">
    <source>
        <dbReference type="EMBL" id="KAJ8390750.1"/>
    </source>
</evidence>
<dbReference type="GO" id="GO:0004842">
    <property type="term" value="F:ubiquitin-protein transferase activity"/>
    <property type="evidence" value="ECO:0007669"/>
    <property type="project" value="InterPro"/>
</dbReference>
<accession>A0AAD7WBR1</accession>